<feature type="signal peptide" evidence="1">
    <location>
        <begin position="1"/>
        <end position="19"/>
    </location>
</feature>
<gene>
    <name evidence="3" type="ORF">P8609_13290</name>
</gene>
<evidence type="ECO:0000256" key="1">
    <source>
        <dbReference type="SAM" id="SignalP"/>
    </source>
</evidence>
<dbReference type="RefSeq" id="WP_309263067.1">
    <property type="nucleotide sequence ID" value="NZ_JARUHG010000004.1"/>
</dbReference>
<dbReference type="EMBL" id="JARUHG010000004">
    <property type="protein sequence ID" value="MDR0183932.1"/>
    <property type="molecule type" value="Genomic_DNA"/>
</dbReference>
<evidence type="ECO:0000313" key="4">
    <source>
        <dbReference type="Proteomes" id="UP001233535"/>
    </source>
</evidence>
<evidence type="ECO:0000259" key="2">
    <source>
        <dbReference type="Pfam" id="PF13670"/>
    </source>
</evidence>
<accession>A0ABU1CG72</accession>
<protein>
    <submittedName>
        <fullName evidence="3">PepSY domain-containing protein</fullName>
    </submittedName>
</protein>
<dbReference type="Pfam" id="PF13670">
    <property type="entry name" value="PepSY_2"/>
    <property type="match status" value="2"/>
</dbReference>
<keyword evidence="4" id="KW-1185">Reference proteome</keyword>
<name>A0ABU1CG72_9GAMM</name>
<comment type="caution">
    <text evidence="3">The sequence shown here is derived from an EMBL/GenBank/DDBJ whole genome shotgun (WGS) entry which is preliminary data.</text>
</comment>
<proteinExistence type="predicted"/>
<organism evidence="3 4">
    <name type="scientific">Lysobacter arvi</name>
    <dbReference type="NCBI Taxonomy" id="3038776"/>
    <lineage>
        <taxon>Bacteria</taxon>
        <taxon>Pseudomonadati</taxon>
        <taxon>Pseudomonadota</taxon>
        <taxon>Gammaproteobacteria</taxon>
        <taxon>Lysobacterales</taxon>
        <taxon>Lysobacteraceae</taxon>
        <taxon>Lysobacter</taxon>
    </lineage>
</organism>
<sequence>MKKTIVLTALLSLSAAAFAQDAAPKQPLTEAQVRARLTEQGYTKVNDVKFEDGVWKADARSAEGERVDVRLDASTGQVYPDQQVANLSEADVRARLSAAGYTNVHDVDYEDGLWNAEADDPAGKDVELKLDPATGKIIGKEKD</sequence>
<feature type="domain" description="PepSY" evidence="2">
    <location>
        <begin position="4"/>
        <end position="79"/>
    </location>
</feature>
<keyword evidence="1" id="KW-0732">Signal</keyword>
<dbReference type="InterPro" id="IPR025711">
    <property type="entry name" value="PepSY"/>
</dbReference>
<feature type="domain" description="PepSY" evidence="2">
    <location>
        <begin position="87"/>
        <end position="140"/>
    </location>
</feature>
<reference evidence="3 4" key="1">
    <citation type="submission" date="2023-04" db="EMBL/GenBank/DDBJ databases">
        <title>Lysobacter sp. strain UC isolated from soil sample.</title>
        <authorList>
            <person name="Choksket S."/>
            <person name="Harshvardhan F."/>
            <person name="Rana R."/>
            <person name="Patil P.B."/>
            <person name="Korpole S."/>
        </authorList>
    </citation>
    <scope>NUCLEOTIDE SEQUENCE [LARGE SCALE GENOMIC DNA]</scope>
    <source>
        <strain evidence="3 4">UC</strain>
    </source>
</reference>
<evidence type="ECO:0000313" key="3">
    <source>
        <dbReference type="EMBL" id="MDR0183932.1"/>
    </source>
</evidence>
<feature type="chain" id="PRO_5046549898" evidence="1">
    <location>
        <begin position="20"/>
        <end position="143"/>
    </location>
</feature>
<dbReference type="Proteomes" id="UP001233535">
    <property type="component" value="Unassembled WGS sequence"/>
</dbReference>